<dbReference type="Gene3D" id="2.60.40.10">
    <property type="entry name" value="Immunoglobulins"/>
    <property type="match status" value="1"/>
</dbReference>
<accession>A0ABY4XI05</accession>
<evidence type="ECO:0000259" key="2">
    <source>
        <dbReference type="Pfam" id="PF18962"/>
    </source>
</evidence>
<dbReference type="InterPro" id="IPR013783">
    <property type="entry name" value="Ig-like_fold"/>
</dbReference>
<reference evidence="3" key="1">
    <citation type="submission" date="2022-06" db="EMBL/GenBank/DDBJ databases">
        <title>Novel species in genus Dyadobacter.</title>
        <authorList>
            <person name="Ma C."/>
        </authorList>
    </citation>
    <scope>NUCLEOTIDE SEQUENCE</scope>
    <source>
        <strain evidence="3">CY22</strain>
    </source>
</reference>
<evidence type="ECO:0000313" key="3">
    <source>
        <dbReference type="EMBL" id="USJ29627.1"/>
    </source>
</evidence>
<feature type="signal peptide" evidence="1">
    <location>
        <begin position="1"/>
        <end position="19"/>
    </location>
</feature>
<feature type="chain" id="PRO_5045936090" evidence="1">
    <location>
        <begin position="20"/>
        <end position="633"/>
    </location>
</feature>
<dbReference type="Proteomes" id="UP001055420">
    <property type="component" value="Chromosome"/>
</dbReference>
<protein>
    <submittedName>
        <fullName evidence="3">T9SS type A sorting domain-containing protein</fullName>
    </submittedName>
</protein>
<proteinExistence type="predicted"/>
<keyword evidence="4" id="KW-1185">Reference proteome</keyword>
<name>A0ABY4XI05_9BACT</name>
<feature type="domain" description="Secretion system C-terminal sorting" evidence="2">
    <location>
        <begin position="567"/>
        <end position="624"/>
    </location>
</feature>
<dbReference type="RefSeq" id="WP_235165368.1">
    <property type="nucleotide sequence ID" value="NZ_CP098805.1"/>
</dbReference>
<dbReference type="EMBL" id="CP098805">
    <property type="protein sequence ID" value="USJ29627.1"/>
    <property type="molecule type" value="Genomic_DNA"/>
</dbReference>
<evidence type="ECO:0000313" key="4">
    <source>
        <dbReference type="Proteomes" id="UP001055420"/>
    </source>
</evidence>
<dbReference type="InterPro" id="IPR026444">
    <property type="entry name" value="Secre_tail"/>
</dbReference>
<gene>
    <name evidence="3" type="ORF">NFI80_17280</name>
</gene>
<keyword evidence="1" id="KW-0732">Signal</keyword>
<dbReference type="Pfam" id="PF18962">
    <property type="entry name" value="Por_Secre_tail"/>
    <property type="match status" value="1"/>
</dbReference>
<sequence length="633" mass="70345">MKHLFTLFSLLVFPCYAFAQWNDNPSINTRICDSEALQDDHELAADNAGGTFIAWKDLRSGALHLYAQHIDSEGFKKWPGEGVPIATATESDEYLMDFKLVADGDGGVIIVWADARNQAPYEFDADIYAQRINANGEVQWTFNGETICDALGLQHSIDVMEDGSGGVFIVWEDKRDINPNIYAQHVNHSGKAEWTANGMPVSKDNVNPNIRPQLVADGNEGLMVFWHQTTSPYDRYYKAQHLSKTGAQQWSNGGLQIITLGYADPFIKPEIIADGEGGAIVSWYEHLGDSHQILAQRINSTGLSMWPGRAIYVCESILGRAFPEMVTDNSGGAIVIWAHGPILQPNAIHGQRVNAAGQLLWPTIGLPVINRNTRVYDYQLVTDGTDGAIIAWTDATSDIRGQRVTGLGVRQWHIKGATICSADNNQARIRMVSNGNYEALVFWLDRRIEPRQIYGTLTNNQILLPVTLIAFDAFAEHSQVQLLWTTSMETNNERFDIERSRDGKKFEKIGEVLASSDSAAEKHYRFTDPAPISGINYYRLRQLDHDGKFAYSKMAVVESVGDEDFSIYPNPSHDRVNIKSSKTLTKLEIVNMIGITVITVPVSSNHLPVDISSLQPGLYVVRAGVTSKLFVKN</sequence>
<dbReference type="NCBIfam" id="TIGR04183">
    <property type="entry name" value="Por_Secre_tail"/>
    <property type="match status" value="1"/>
</dbReference>
<organism evidence="3 4">
    <name type="scientific">Dyadobacter chenhuakuii</name>
    <dbReference type="NCBI Taxonomy" id="2909339"/>
    <lineage>
        <taxon>Bacteria</taxon>
        <taxon>Pseudomonadati</taxon>
        <taxon>Bacteroidota</taxon>
        <taxon>Cytophagia</taxon>
        <taxon>Cytophagales</taxon>
        <taxon>Spirosomataceae</taxon>
        <taxon>Dyadobacter</taxon>
    </lineage>
</organism>
<evidence type="ECO:0000256" key="1">
    <source>
        <dbReference type="SAM" id="SignalP"/>
    </source>
</evidence>